<evidence type="ECO:0000256" key="1">
    <source>
        <dbReference type="SAM" id="MobiDB-lite"/>
    </source>
</evidence>
<feature type="region of interest" description="Disordered" evidence="1">
    <location>
        <begin position="278"/>
        <end position="388"/>
    </location>
</feature>
<dbReference type="AlphaFoldDB" id="A0A1B6D470"/>
<gene>
    <name evidence="2" type="ORF">g.23288</name>
</gene>
<sequence length="451" mass="49636">MIFQTSSVEKFLILEKIAFVELLRRLSIVVENCLIRQAARAARTPAWCLMEPHLRHKIQDAACLVIVPGDERRRARHSSLLRRSEGGNRSNDLQQVKAAITQQTAAGPKKSSSVVATAAVTSKPKSVAAKNEETGPRPKTWPHKLSEVKSRYLEQKPVVKSQPNVKERIGGSVPVTRRTISKSIISSSDSSRTSSPAMKPLTTRPSRSLPTKESNLRQKCQDGISMSTDSLAESTMTKPSISANKALTMKKANTEVKTPLLNRTRRILPNKIDGIKTKSTESLSKPKTTGLQSTLNKDTNKAKSSPLPLNKKSSCQNSPIVGNRFKAPVNSTPSPSLKRTSSSVKNTPEVKSSSLTKRTTYRVQAKPLANQNKANPPKSTTSNQKNYINHRVQNKLNVQTENMSTNNNPPQGINDNKTETKLRPMVGSRSGTFLKDEPTILKKPQVTNVNE</sequence>
<protein>
    <submittedName>
        <fullName evidence="2">Uncharacterized protein</fullName>
    </submittedName>
</protein>
<proteinExistence type="predicted"/>
<feature type="compositionally biased region" description="Polar residues" evidence="1">
    <location>
        <begin position="369"/>
        <end position="387"/>
    </location>
</feature>
<feature type="compositionally biased region" description="Low complexity" evidence="1">
    <location>
        <begin position="302"/>
        <end position="314"/>
    </location>
</feature>
<feature type="compositionally biased region" description="Low complexity" evidence="1">
    <location>
        <begin position="178"/>
        <end position="195"/>
    </location>
</feature>
<evidence type="ECO:0000313" key="2">
    <source>
        <dbReference type="EMBL" id="JAS20433.1"/>
    </source>
</evidence>
<organism evidence="2">
    <name type="scientific">Clastoptera arizonana</name>
    <name type="common">Arizona spittle bug</name>
    <dbReference type="NCBI Taxonomy" id="38151"/>
    <lineage>
        <taxon>Eukaryota</taxon>
        <taxon>Metazoa</taxon>
        <taxon>Ecdysozoa</taxon>
        <taxon>Arthropoda</taxon>
        <taxon>Hexapoda</taxon>
        <taxon>Insecta</taxon>
        <taxon>Pterygota</taxon>
        <taxon>Neoptera</taxon>
        <taxon>Paraneoptera</taxon>
        <taxon>Hemiptera</taxon>
        <taxon>Auchenorrhyncha</taxon>
        <taxon>Cercopoidea</taxon>
        <taxon>Clastopteridae</taxon>
        <taxon>Clastoptera</taxon>
    </lineage>
</organism>
<dbReference type="EMBL" id="GEDC01016865">
    <property type="protein sequence ID" value="JAS20433.1"/>
    <property type="molecule type" value="Transcribed_RNA"/>
</dbReference>
<feature type="compositionally biased region" description="Polar residues" evidence="1">
    <location>
        <begin position="400"/>
        <end position="415"/>
    </location>
</feature>
<feature type="region of interest" description="Disordered" evidence="1">
    <location>
        <begin position="178"/>
        <end position="217"/>
    </location>
</feature>
<feature type="compositionally biased region" description="Low complexity" evidence="1">
    <location>
        <begin position="108"/>
        <end position="125"/>
    </location>
</feature>
<feature type="compositionally biased region" description="Polar residues" evidence="1">
    <location>
        <begin position="280"/>
        <end position="297"/>
    </location>
</feature>
<accession>A0A1B6D470</accession>
<name>A0A1B6D470_9HEMI</name>
<feature type="region of interest" description="Disordered" evidence="1">
    <location>
        <begin position="400"/>
        <end position="451"/>
    </location>
</feature>
<feature type="compositionally biased region" description="Polar residues" evidence="1">
    <location>
        <begin position="203"/>
        <end position="213"/>
    </location>
</feature>
<reference evidence="2" key="1">
    <citation type="submission" date="2015-12" db="EMBL/GenBank/DDBJ databases">
        <title>De novo transcriptome assembly of four potential Pierce s Disease insect vectors from Arizona vineyards.</title>
        <authorList>
            <person name="Tassone E.E."/>
        </authorList>
    </citation>
    <scope>NUCLEOTIDE SEQUENCE</scope>
</reference>
<feature type="region of interest" description="Disordered" evidence="1">
    <location>
        <begin position="102"/>
        <end position="142"/>
    </location>
</feature>
<feature type="compositionally biased region" description="Polar residues" evidence="1">
    <location>
        <begin position="329"/>
        <end position="362"/>
    </location>
</feature>